<organism evidence="2 3">
    <name type="scientific">Flammeovirga agarivorans</name>
    <dbReference type="NCBI Taxonomy" id="2726742"/>
    <lineage>
        <taxon>Bacteria</taxon>
        <taxon>Pseudomonadati</taxon>
        <taxon>Bacteroidota</taxon>
        <taxon>Cytophagia</taxon>
        <taxon>Cytophagales</taxon>
        <taxon>Flammeovirgaceae</taxon>
        <taxon>Flammeovirga</taxon>
    </lineage>
</organism>
<comment type="caution">
    <text evidence="2">The sequence shown here is derived from an EMBL/GenBank/DDBJ whole genome shotgun (WGS) entry which is preliminary data.</text>
</comment>
<name>A0A7X8SJN1_9BACT</name>
<proteinExistence type="predicted"/>
<keyword evidence="1" id="KW-1133">Transmembrane helix</keyword>
<dbReference type="RefSeq" id="WP_168882205.1">
    <property type="nucleotide sequence ID" value="NZ_JABAIL010000003.1"/>
</dbReference>
<reference evidence="2 3" key="1">
    <citation type="submission" date="2020-04" db="EMBL/GenBank/DDBJ databases">
        <title>Flammeovirga sp. SR4, a novel species isolated from seawater.</title>
        <authorList>
            <person name="Wang X."/>
        </authorList>
    </citation>
    <scope>NUCLEOTIDE SEQUENCE [LARGE SCALE GENOMIC DNA]</scope>
    <source>
        <strain evidence="2 3">SR4</strain>
    </source>
</reference>
<sequence>MKSFFLNILLYVCVLFLLGGIGGQVSAELGAILLIIWGVGFPIFRFSKWRKNKPQREEKKLQNELSKQELKREKELDKVIRLTNNFTRMTVQLESVFDFKLHKQIELLSQNGYQMSGNIYQKPGLISKRLFCVSMIKVQS</sequence>
<dbReference type="AlphaFoldDB" id="A0A7X8SJN1"/>
<keyword evidence="3" id="KW-1185">Reference proteome</keyword>
<gene>
    <name evidence="2" type="ORF">HGP29_09725</name>
</gene>
<dbReference type="Proteomes" id="UP000585050">
    <property type="component" value="Unassembled WGS sequence"/>
</dbReference>
<evidence type="ECO:0000256" key="1">
    <source>
        <dbReference type="SAM" id="Phobius"/>
    </source>
</evidence>
<evidence type="ECO:0000313" key="2">
    <source>
        <dbReference type="EMBL" id="NLR91485.1"/>
    </source>
</evidence>
<feature type="transmembrane region" description="Helical" evidence="1">
    <location>
        <begin position="5"/>
        <end position="23"/>
    </location>
</feature>
<feature type="transmembrane region" description="Helical" evidence="1">
    <location>
        <begin position="29"/>
        <end position="46"/>
    </location>
</feature>
<dbReference type="EMBL" id="JABAIL010000003">
    <property type="protein sequence ID" value="NLR91485.1"/>
    <property type="molecule type" value="Genomic_DNA"/>
</dbReference>
<protein>
    <submittedName>
        <fullName evidence="2">Uncharacterized protein</fullName>
    </submittedName>
</protein>
<keyword evidence="1" id="KW-0472">Membrane</keyword>
<accession>A0A7X8SJN1</accession>
<keyword evidence="1" id="KW-0812">Transmembrane</keyword>
<evidence type="ECO:0000313" key="3">
    <source>
        <dbReference type="Proteomes" id="UP000585050"/>
    </source>
</evidence>